<evidence type="ECO:0000313" key="3">
    <source>
        <dbReference type="EMBL" id="QDU81165.1"/>
    </source>
</evidence>
<accession>A0A518CPL7</accession>
<comment type="similarity">
    <text evidence="1">Belongs to the histone deacetylase family.</text>
</comment>
<dbReference type="RefSeq" id="WP_144996372.1">
    <property type="nucleotide sequence ID" value="NZ_CP036281.1"/>
</dbReference>
<reference evidence="3 4" key="1">
    <citation type="submission" date="2019-02" db="EMBL/GenBank/DDBJ databases">
        <title>Deep-cultivation of Planctomycetes and their phenomic and genomic characterization uncovers novel biology.</title>
        <authorList>
            <person name="Wiegand S."/>
            <person name="Jogler M."/>
            <person name="Boedeker C."/>
            <person name="Pinto D."/>
            <person name="Vollmers J."/>
            <person name="Rivas-Marin E."/>
            <person name="Kohn T."/>
            <person name="Peeters S.H."/>
            <person name="Heuer A."/>
            <person name="Rast P."/>
            <person name="Oberbeckmann S."/>
            <person name="Bunk B."/>
            <person name="Jeske O."/>
            <person name="Meyerdierks A."/>
            <person name="Storesund J.E."/>
            <person name="Kallscheuer N."/>
            <person name="Luecker S."/>
            <person name="Lage O.M."/>
            <person name="Pohl T."/>
            <person name="Merkel B.J."/>
            <person name="Hornburger P."/>
            <person name="Mueller R.-W."/>
            <person name="Bruemmer F."/>
            <person name="Labrenz M."/>
            <person name="Spormann A.M."/>
            <person name="Op den Camp H."/>
            <person name="Overmann J."/>
            <person name="Amann R."/>
            <person name="Jetten M.S.M."/>
            <person name="Mascher T."/>
            <person name="Medema M.H."/>
            <person name="Devos D.P."/>
            <person name="Kaster A.-K."/>
            <person name="Ovreas L."/>
            <person name="Rohde M."/>
            <person name="Galperin M.Y."/>
            <person name="Jogler C."/>
        </authorList>
    </citation>
    <scope>NUCLEOTIDE SEQUENCE [LARGE SCALE GENOMIC DNA]</scope>
    <source>
        <strain evidence="3 4">Pla110</strain>
    </source>
</reference>
<dbReference type="Proteomes" id="UP000317178">
    <property type="component" value="Chromosome"/>
</dbReference>
<dbReference type="EMBL" id="CP036281">
    <property type="protein sequence ID" value="QDU81165.1"/>
    <property type="molecule type" value="Genomic_DNA"/>
</dbReference>
<dbReference type="InterPro" id="IPR037138">
    <property type="entry name" value="His_deacetylse_dom_sf"/>
</dbReference>
<dbReference type="GO" id="GO:0004407">
    <property type="term" value="F:histone deacetylase activity"/>
    <property type="evidence" value="ECO:0007669"/>
    <property type="project" value="TreeGrafter"/>
</dbReference>
<dbReference type="Gene3D" id="3.40.800.20">
    <property type="entry name" value="Histone deacetylase domain"/>
    <property type="match status" value="1"/>
</dbReference>
<dbReference type="GO" id="GO:0040029">
    <property type="term" value="P:epigenetic regulation of gene expression"/>
    <property type="evidence" value="ECO:0007669"/>
    <property type="project" value="TreeGrafter"/>
</dbReference>
<dbReference type="KEGG" id="plon:Pla110_29030"/>
<keyword evidence="4" id="KW-1185">Reference proteome</keyword>
<dbReference type="InterPro" id="IPR000286">
    <property type="entry name" value="HDACs"/>
</dbReference>
<feature type="domain" description="Histone deacetylase" evidence="2">
    <location>
        <begin position="18"/>
        <end position="306"/>
    </location>
</feature>
<dbReference type="PANTHER" id="PTHR10625:SF10">
    <property type="entry name" value="HISTONE DEACETYLASE HDAC1"/>
    <property type="match status" value="1"/>
</dbReference>
<dbReference type="PRINTS" id="PR01270">
    <property type="entry name" value="HDASUPER"/>
</dbReference>
<dbReference type="PANTHER" id="PTHR10625">
    <property type="entry name" value="HISTONE DEACETYLASE HDAC1-RELATED"/>
    <property type="match status" value="1"/>
</dbReference>
<dbReference type="SUPFAM" id="SSF52768">
    <property type="entry name" value="Arginase/deacetylase"/>
    <property type="match status" value="1"/>
</dbReference>
<dbReference type="EC" id="3.5.1.-" evidence="3"/>
<protein>
    <submittedName>
        <fullName evidence="3">Histone deacetylase-like amidohydrolase</fullName>
        <ecNumber evidence="3">3.5.1.-</ecNumber>
    </submittedName>
</protein>
<evidence type="ECO:0000259" key="2">
    <source>
        <dbReference type="Pfam" id="PF00850"/>
    </source>
</evidence>
<gene>
    <name evidence="3" type="primary">hdaH</name>
    <name evidence="3" type="ORF">Pla110_29030</name>
</gene>
<sequence length="319" mass="35260">MTLLFHDPIFQEHKTGSHPESAKRLVAIDRRLSEAGMLEKLPCGKVREASREQITAIHDDDYRRHLRETAAAGGGHIETDTVISPRSYDVAITAAGTACAAVDQVLSGNHQTALCLIRPPGHHALPQDAMGFCLFNNVAVAARQAINQHKLDRVMIVDWDVHHGNGTQHMFYEDEQVTFFSSHRWPFYPGSGRKEETGRGKGLGTTFNLPLEFGTSRKEFLSAFEQRLHQAAEKSRPELVLISAGFDAHRLDPVGSLGLETEDFKDLTHIVQDVASTHCEGRLVSLLEGGYHTDALADSVLLHLETLIEGEKNEGEKTS</sequence>
<dbReference type="InterPro" id="IPR023696">
    <property type="entry name" value="Ureohydrolase_dom_sf"/>
</dbReference>
<name>A0A518CPL7_9PLAN</name>
<keyword evidence="3" id="KW-0378">Hydrolase</keyword>
<evidence type="ECO:0000256" key="1">
    <source>
        <dbReference type="ARBA" id="ARBA00005947"/>
    </source>
</evidence>
<dbReference type="AlphaFoldDB" id="A0A518CPL7"/>
<dbReference type="GO" id="GO:0016787">
    <property type="term" value="F:hydrolase activity"/>
    <property type="evidence" value="ECO:0007669"/>
    <property type="project" value="UniProtKB-KW"/>
</dbReference>
<proteinExistence type="inferred from homology"/>
<dbReference type="CDD" id="cd09992">
    <property type="entry name" value="HDAC_classII"/>
    <property type="match status" value="1"/>
</dbReference>
<dbReference type="OrthoDB" id="9808367at2"/>
<evidence type="ECO:0000313" key="4">
    <source>
        <dbReference type="Proteomes" id="UP000317178"/>
    </source>
</evidence>
<dbReference type="InterPro" id="IPR023801">
    <property type="entry name" value="His_deacetylse_dom"/>
</dbReference>
<dbReference type="Pfam" id="PF00850">
    <property type="entry name" value="Hist_deacetyl"/>
    <property type="match status" value="1"/>
</dbReference>
<organism evidence="3 4">
    <name type="scientific">Polystyrenella longa</name>
    <dbReference type="NCBI Taxonomy" id="2528007"/>
    <lineage>
        <taxon>Bacteria</taxon>
        <taxon>Pseudomonadati</taxon>
        <taxon>Planctomycetota</taxon>
        <taxon>Planctomycetia</taxon>
        <taxon>Planctomycetales</taxon>
        <taxon>Planctomycetaceae</taxon>
        <taxon>Polystyrenella</taxon>
    </lineage>
</organism>